<evidence type="ECO:0000313" key="1">
    <source>
        <dbReference type="EMBL" id="KAJ8064456.1"/>
    </source>
</evidence>
<keyword evidence="2" id="KW-1185">Reference proteome</keyword>
<comment type="caution">
    <text evidence="1">The sequence shown here is derived from an EMBL/GenBank/DDBJ whole genome shotgun (WGS) entry which is preliminary data.</text>
</comment>
<organism evidence="1 2">
    <name type="scientific">Sclerotinia nivalis</name>
    <dbReference type="NCBI Taxonomy" id="352851"/>
    <lineage>
        <taxon>Eukaryota</taxon>
        <taxon>Fungi</taxon>
        <taxon>Dikarya</taxon>
        <taxon>Ascomycota</taxon>
        <taxon>Pezizomycotina</taxon>
        <taxon>Leotiomycetes</taxon>
        <taxon>Helotiales</taxon>
        <taxon>Sclerotiniaceae</taxon>
        <taxon>Sclerotinia</taxon>
    </lineage>
</organism>
<dbReference type="Proteomes" id="UP001152300">
    <property type="component" value="Unassembled WGS sequence"/>
</dbReference>
<dbReference type="EMBL" id="JAPEIS010000007">
    <property type="protein sequence ID" value="KAJ8064456.1"/>
    <property type="molecule type" value="Genomic_DNA"/>
</dbReference>
<dbReference type="AlphaFoldDB" id="A0A9X0DI79"/>
<name>A0A9X0DI79_9HELO</name>
<reference evidence="1" key="1">
    <citation type="submission" date="2022-11" db="EMBL/GenBank/DDBJ databases">
        <title>Genome Resource of Sclerotinia nivalis Strain SnTB1, a Plant Pathogen Isolated from American Ginseng.</title>
        <authorList>
            <person name="Fan S."/>
        </authorList>
    </citation>
    <scope>NUCLEOTIDE SEQUENCE</scope>
    <source>
        <strain evidence="1">SnTB1</strain>
    </source>
</reference>
<evidence type="ECO:0000313" key="2">
    <source>
        <dbReference type="Proteomes" id="UP001152300"/>
    </source>
</evidence>
<sequence>MPLRLMSRRSLNRLESPDRRIDRAKSLSQALPCTLMDNTTSGKKTNASGPTQQTCFGQYLGAKKFYNFLSIRTLLHNFPKRSVHSPIQSCILKPGTPNTV</sequence>
<gene>
    <name evidence="1" type="ORF">OCU04_006794</name>
</gene>
<proteinExistence type="predicted"/>
<protein>
    <submittedName>
        <fullName evidence="1">Uncharacterized protein</fullName>
    </submittedName>
</protein>
<accession>A0A9X0DI79</accession>